<dbReference type="RefSeq" id="WP_157423111.1">
    <property type="nucleotide sequence ID" value="NZ_BAAANI010000006.1"/>
</dbReference>
<organism evidence="1 2">
    <name type="scientific">Agromyces lapidis</name>
    <dbReference type="NCBI Taxonomy" id="279574"/>
    <lineage>
        <taxon>Bacteria</taxon>
        <taxon>Bacillati</taxon>
        <taxon>Actinomycetota</taxon>
        <taxon>Actinomycetes</taxon>
        <taxon>Micrococcales</taxon>
        <taxon>Microbacteriaceae</taxon>
        <taxon>Agromyces</taxon>
    </lineage>
</organism>
<name>A0ABV5SMF3_9MICO</name>
<dbReference type="Proteomes" id="UP001589667">
    <property type="component" value="Unassembled WGS sequence"/>
</dbReference>
<comment type="caution">
    <text evidence="1">The sequence shown here is derived from an EMBL/GenBank/DDBJ whole genome shotgun (WGS) entry which is preliminary data.</text>
</comment>
<evidence type="ECO:0000313" key="2">
    <source>
        <dbReference type="Proteomes" id="UP001589667"/>
    </source>
</evidence>
<evidence type="ECO:0000313" key="1">
    <source>
        <dbReference type="EMBL" id="MFB9641518.1"/>
    </source>
</evidence>
<accession>A0ABV5SMF3</accession>
<sequence>MSDVLEQVDFILLEDELHATTCESVYEQENGWPEHEAHWYAGAPCGDIIAVCDKRRAKARRDGGWWCTVKTGSGCSGYHDYAVLEFRRITQH</sequence>
<reference evidence="1 2" key="1">
    <citation type="submission" date="2024-09" db="EMBL/GenBank/DDBJ databases">
        <authorList>
            <person name="Sun Q."/>
            <person name="Mori K."/>
        </authorList>
    </citation>
    <scope>NUCLEOTIDE SEQUENCE [LARGE SCALE GENOMIC DNA]</scope>
    <source>
        <strain evidence="1 2">JCM 14321</strain>
    </source>
</reference>
<proteinExistence type="predicted"/>
<gene>
    <name evidence="1" type="ORF">ACFFQV_04345</name>
</gene>
<dbReference type="EMBL" id="JBHMBL010000001">
    <property type="protein sequence ID" value="MFB9641518.1"/>
    <property type="molecule type" value="Genomic_DNA"/>
</dbReference>
<protein>
    <submittedName>
        <fullName evidence="1">Uncharacterized protein</fullName>
    </submittedName>
</protein>
<keyword evidence="2" id="KW-1185">Reference proteome</keyword>